<dbReference type="PANTHER" id="PTHR43630:SF1">
    <property type="entry name" value="POLY-BETA-1,6-N-ACETYL-D-GLUCOSAMINE SYNTHASE"/>
    <property type="match status" value="1"/>
</dbReference>
<keyword evidence="4" id="KW-0472">Membrane</keyword>
<feature type="transmembrane region" description="Helical" evidence="4">
    <location>
        <begin position="12"/>
        <end position="38"/>
    </location>
</feature>
<evidence type="ECO:0000313" key="7">
    <source>
        <dbReference type="Proteomes" id="UP001330434"/>
    </source>
</evidence>
<sequence length="409" mass="47655">MVNFFIDIFGPIYLGVVLYVAIYPVTTSIIWILTALIYRYHWEDKKLESSLEFYQPFVSVMIPAHNEAQILPHSLPAITSMDYPHYEVLLLDDGSTDNTLEIAREFVESGKLRILHKSKNQGKALALNDGFPCTNGEIIVIFDADAEPHPQFLNHMIKHFQHPRVGAVTGHPRVKNTNTFLARLQLVEFTSIIGLLRRSQRIWGRIVTISGIASAFRREALHDMGGFSPNAYTEDIEITWRLQKHFWDVRYEPKATVWMHVPETFTTFFRQRLRWTHGLMQVLKWNADVMTHLKWRRMWPVFIEAVLSTSWVVAFALVLIFELLTCKLEGDYSPYFLKWGIVVATVSLVQLFTGLMVDSRYDKDVLKFFPYAIYYPLIYWITMVAVTLWALPVLFKNSKESIRWKTGRK</sequence>
<dbReference type="EMBL" id="CP133270">
    <property type="protein sequence ID" value="WVX65987.1"/>
    <property type="molecule type" value="Genomic_DNA"/>
</dbReference>
<feature type="transmembrane region" description="Helical" evidence="4">
    <location>
        <begin position="336"/>
        <end position="357"/>
    </location>
</feature>
<dbReference type="RefSeq" id="WP_331256547.1">
    <property type="nucleotide sequence ID" value="NZ_CP133270.1"/>
</dbReference>
<evidence type="ECO:0000256" key="2">
    <source>
        <dbReference type="ARBA" id="ARBA00022676"/>
    </source>
</evidence>
<keyword evidence="4" id="KW-1133">Transmembrane helix</keyword>
<keyword evidence="7" id="KW-1185">Reference proteome</keyword>
<dbReference type="CDD" id="cd06423">
    <property type="entry name" value="CESA_like"/>
    <property type="match status" value="1"/>
</dbReference>
<dbReference type="InterPro" id="IPR001173">
    <property type="entry name" value="Glyco_trans_2-like"/>
</dbReference>
<dbReference type="SUPFAM" id="SSF53448">
    <property type="entry name" value="Nucleotide-diphospho-sugar transferases"/>
    <property type="match status" value="1"/>
</dbReference>
<evidence type="ECO:0000256" key="4">
    <source>
        <dbReference type="SAM" id="Phobius"/>
    </source>
</evidence>
<dbReference type="Proteomes" id="UP001330434">
    <property type="component" value="Chromosome"/>
</dbReference>
<proteinExistence type="inferred from homology"/>
<feature type="transmembrane region" description="Helical" evidence="4">
    <location>
        <begin position="301"/>
        <end position="324"/>
    </location>
</feature>
<feature type="transmembrane region" description="Helical" evidence="4">
    <location>
        <begin position="369"/>
        <end position="391"/>
    </location>
</feature>
<evidence type="ECO:0000313" key="6">
    <source>
        <dbReference type="EMBL" id="WVX65987.1"/>
    </source>
</evidence>
<comment type="similarity">
    <text evidence="1">Belongs to the glycosyltransferase 2 family.</text>
</comment>
<evidence type="ECO:0000259" key="5">
    <source>
        <dbReference type="Pfam" id="PF00535"/>
    </source>
</evidence>
<name>A0ABZ2C3H8_9PROT</name>
<reference evidence="6 7" key="1">
    <citation type="journal article" date="2024" name="Environ. Microbiol.">
        <title>Novel evolutionary insights on the interactions of the Holosporales (Alphaproteobacteria) with eukaryotic hosts from comparative genomics.</title>
        <authorList>
            <person name="Giovannini M."/>
            <person name="Petroni G."/>
            <person name="Castelli M."/>
        </authorList>
    </citation>
    <scope>NUCLEOTIDE SEQUENCE [LARGE SCALE GENOMIC DNA]</scope>
    <source>
        <strain evidence="6 7">US_Bl 15I1</strain>
    </source>
</reference>
<dbReference type="InterPro" id="IPR029044">
    <property type="entry name" value="Nucleotide-diphossugar_trans"/>
</dbReference>
<gene>
    <name evidence="6" type="ORF">Bealeia1_00156</name>
</gene>
<evidence type="ECO:0000256" key="3">
    <source>
        <dbReference type="ARBA" id="ARBA00022679"/>
    </source>
</evidence>
<feature type="domain" description="Glycosyltransferase 2-like" evidence="5">
    <location>
        <begin position="59"/>
        <end position="224"/>
    </location>
</feature>
<keyword evidence="4" id="KW-0812">Transmembrane</keyword>
<dbReference type="Pfam" id="PF00535">
    <property type="entry name" value="Glycos_transf_2"/>
    <property type="match status" value="1"/>
</dbReference>
<dbReference type="PANTHER" id="PTHR43630">
    <property type="entry name" value="POLY-BETA-1,6-N-ACETYL-D-GLUCOSAMINE SYNTHASE"/>
    <property type="match status" value="1"/>
</dbReference>
<keyword evidence="3" id="KW-0808">Transferase</keyword>
<evidence type="ECO:0000256" key="1">
    <source>
        <dbReference type="ARBA" id="ARBA00006739"/>
    </source>
</evidence>
<accession>A0ABZ2C3H8</accession>
<organism evidence="6 7">
    <name type="scientific">Candidatus Bealeia paramacronuclearis</name>
    <dbReference type="NCBI Taxonomy" id="1921001"/>
    <lineage>
        <taxon>Bacteria</taxon>
        <taxon>Pseudomonadati</taxon>
        <taxon>Pseudomonadota</taxon>
        <taxon>Alphaproteobacteria</taxon>
        <taxon>Holosporales</taxon>
        <taxon>Holosporaceae</taxon>
        <taxon>Candidatus Bealeia</taxon>
    </lineage>
</organism>
<keyword evidence="2" id="KW-0328">Glycosyltransferase</keyword>
<dbReference type="Gene3D" id="3.90.550.10">
    <property type="entry name" value="Spore Coat Polysaccharide Biosynthesis Protein SpsA, Chain A"/>
    <property type="match status" value="1"/>
</dbReference>
<protein>
    <submittedName>
        <fullName evidence="6">Poly-beta-1,6-N-acetyl-D-glucosamine synthase</fullName>
    </submittedName>
</protein>